<evidence type="ECO:0000256" key="1">
    <source>
        <dbReference type="ARBA" id="ARBA00005187"/>
    </source>
</evidence>
<dbReference type="EMBL" id="DVHA01000267">
    <property type="protein sequence ID" value="HIR61541.1"/>
    <property type="molecule type" value="Genomic_DNA"/>
</dbReference>
<name>A0A9D1DYU5_9FIRM</name>
<comment type="catalytic activity">
    <reaction evidence="4">
        <text>L-aspartate + L-glutamine + ATP + H2O = L-asparagine + L-glutamate + AMP + diphosphate + H(+)</text>
        <dbReference type="Rhea" id="RHEA:12228"/>
        <dbReference type="ChEBI" id="CHEBI:15377"/>
        <dbReference type="ChEBI" id="CHEBI:15378"/>
        <dbReference type="ChEBI" id="CHEBI:29985"/>
        <dbReference type="ChEBI" id="CHEBI:29991"/>
        <dbReference type="ChEBI" id="CHEBI:30616"/>
        <dbReference type="ChEBI" id="CHEBI:33019"/>
        <dbReference type="ChEBI" id="CHEBI:58048"/>
        <dbReference type="ChEBI" id="CHEBI:58359"/>
        <dbReference type="ChEBI" id="CHEBI:456215"/>
        <dbReference type="EC" id="6.3.5.4"/>
    </reaction>
</comment>
<evidence type="ECO:0000313" key="7">
    <source>
        <dbReference type="Proteomes" id="UP000824241"/>
    </source>
</evidence>
<dbReference type="InterPro" id="IPR051786">
    <property type="entry name" value="ASN_synthetase/amidase"/>
</dbReference>
<dbReference type="Pfam" id="PF13537">
    <property type="entry name" value="GATase_7"/>
    <property type="match status" value="1"/>
</dbReference>
<feature type="domain" description="Glutamine amidotransferase type-2" evidence="5">
    <location>
        <begin position="1"/>
        <end position="100"/>
    </location>
</feature>
<reference evidence="6" key="1">
    <citation type="submission" date="2020-10" db="EMBL/GenBank/DDBJ databases">
        <authorList>
            <person name="Gilroy R."/>
        </authorList>
    </citation>
    <scope>NUCLEOTIDE SEQUENCE</scope>
    <source>
        <strain evidence="6">CHK189-12415</strain>
    </source>
</reference>
<keyword evidence="3" id="KW-0028">Amino-acid biosynthesis</keyword>
<dbReference type="PANTHER" id="PTHR43284">
    <property type="entry name" value="ASPARAGINE SYNTHETASE (GLUTAMINE-HYDROLYZING)"/>
    <property type="match status" value="1"/>
</dbReference>
<protein>
    <recommendedName>
        <fullName evidence="2">asparagine synthase (glutamine-hydrolyzing)</fullName>
        <ecNumber evidence="2">6.3.5.4</ecNumber>
    </recommendedName>
</protein>
<gene>
    <name evidence="6" type="ORF">IAB37_08220</name>
</gene>
<evidence type="ECO:0000256" key="2">
    <source>
        <dbReference type="ARBA" id="ARBA00012737"/>
    </source>
</evidence>
<dbReference type="GO" id="GO:0006529">
    <property type="term" value="P:asparagine biosynthetic process"/>
    <property type="evidence" value="ECO:0007669"/>
    <property type="project" value="UniProtKB-KW"/>
</dbReference>
<organism evidence="6 7">
    <name type="scientific">Candidatus Faecivivens stercoravium</name>
    <dbReference type="NCBI Taxonomy" id="2840803"/>
    <lineage>
        <taxon>Bacteria</taxon>
        <taxon>Bacillati</taxon>
        <taxon>Bacillota</taxon>
        <taxon>Clostridia</taxon>
        <taxon>Eubacteriales</taxon>
        <taxon>Oscillospiraceae</taxon>
        <taxon>Oscillospiraceae incertae sedis</taxon>
        <taxon>Candidatus Faecivivens</taxon>
    </lineage>
</organism>
<dbReference type="Proteomes" id="UP000824241">
    <property type="component" value="Unassembled WGS sequence"/>
</dbReference>
<comment type="caution">
    <text evidence="6">The sequence shown here is derived from an EMBL/GenBank/DDBJ whole genome shotgun (WGS) entry which is preliminary data.</text>
</comment>
<comment type="pathway">
    <text evidence="1">Amino-acid biosynthesis; L-asparagine biosynthesis; L-asparagine from L-aspartate (L-Gln route): step 1/1.</text>
</comment>
<dbReference type="GO" id="GO:0005829">
    <property type="term" value="C:cytosol"/>
    <property type="evidence" value="ECO:0007669"/>
    <property type="project" value="TreeGrafter"/>
</dbReference>
<reference evidence="6" key="2">
    <citation type="journal article" date="2021" name="PeerJ">
        <title>Extensive microbial diversity within the chicken gut microbiome revealed by metagenomics and culture.</title>
        <authorList>
            <person name="Gilroy R."/>
            <person name="Ravi A."/>
            <person name="Getino M."/>
            <person name="Pursley I."/>
            <person name="Horton D.L."/>
            <person name="Alikhan N.F."/>
            <person name="Baker D."/>
            <person name="Gharbi K."/>
            <person name="Hall N."/>
            <person name="Watson M."/>
            <person name="Adriaenssens E.M."/>
            <person name="Foster-Nyarko E."/>
            <person name="Jarju S."/>
            <person name="Secka A."/>
            <person name="Antonio M."/>
            <person name="Oren A."/>
            <person name="Chaudhuri R.R."/>
            <person name="La Ragione R."/>
            <person name="Hildebrand F."/>
            <person name="Pallen M.J."/>
        </authorList>
    </citation>
    <scope>NUCLEOTIDE SEQUENCE</scope>
    <source>
        <strain evidence="6">CHK189-12415</strain>
    </source>
</reference>
<dbReference type="AlphaFoldDB" id="A0A9D1DYU5"/>
<evidence type="ECO:0000256" key="3">
    <source>
        <dbReference type="ARBA" id="ARBA00022888"/>
    </source>
</evidence>
<evidence type="ECO:0000256" key="4">
    <source>
        <dbReference type="ARBA" id="ARBA00048741"/>
    </source>
</evidence>
<evidence type="ECO:0000259" key="5">
    <source>
        <dbReference type="PROSITE" id="PS51278"/>
    </source>
</evidence>
<keyword evidence="3" id="KW-0061">Asparagine biosynthesis</keyword>
<accession>A0A9D1DYU5</accession>
<dbReference type="EC" id="6.3.5.4" evidence="2"/>
<dbReference type="SUPFAM" id="SSF56235">
    <property type="entry name" value="N-terminal nucleophile aminohydrolases (Ntn hydrolases)"/>
    <property type="match status" value="1"/>
</dbReference>
<proteinExistence type="predicted"/>
<dbReference type="PROSITE" id="PS51278">
    <property type="entry name" value="GATASE_TYPE_2"/>
    <property type="match status" value="1"/>
</dbReference>
<dbReference type="GO" id="GO:0004066">
    <property type="term" value="F:asparagine synthase (glutamine-hydrolyzing) activity"/>
    <property type="evidence" value="ECO:0007669"/>
    <property type="project" value="UniProtKB-EC"/>
</dbReference>
<dbReference type="PANTHER" id="PTHR43284:SF1">
    <property type="entry name" value="ASPARAGINE SYNTHETASE"/>
    <property type="match status" value="1"/>
</dbReference>
<feature type="non-terminal residue" evidence="6">
    <location>
        <position position="100"/>
    </location>
</feature>
<dbReference type="InterPro" id="IPR029055">
    <property type="entry name" value="Ntn_hydrolases_N"/>
</dbReference>
<dbReference type="InterPro" id="IPR017932">
    <property type="entry name" value="GATase_2_dom"/>
</dbReference>
<sequence length="100" mass="11626">MFNRDPSLNNEEQLMRMSHVIRHRGPDESDFIVRDSFCAAFRRLSIIDLDHGSQPYTSPDGRFTAVFNGEIYNYRDLRAPLQEEGIEFFTNSEIEVIVAL</sequence>
<dbReference type="Gene3D" id="3.60.20.10">
    <property type="entry name" value="Glutamine Phosphoribosylpyrophosphate, subunit 1, domain 1"/>
    <property type="match status" value="1"/>
</dbReference>
<evidence type="ECO:0000313" key="6">
    <source>
        <dbReference type="EMBL" id="HIR61541.1"/>
    </source>
</evidence>